<proteinExistence type="predicted"/>
<name>A0ABW2WQ55_9ACTN</name>
<dbReference type="NCBIfam" id="NF033542">
    <property type="entry name" value="transpos_IS110"/>
    <property type="match status" value="1"/>
</dbReference>
<dbReference type="Proteomes" id="UP001596915">
    <property type="component" value="Unassembled WGS sequence"/>
</dbReference>
<organism evidence="3 4">
    <name type="scientific">Streptomyces sanglieri</name>
    <dbReference type="NCBI Taxonomy" id="193460"/>
    <lineage>
        <taxon>Bacteria</taxon>
        <taxon>Bacillati</taxon>
        <taxon>Actinomycetota</taxon>
        <taxon>Actinomycetes</taxon>
        <taxon>Kitasatosporales</taxon>
        <taxon>Streptomycetaceae</taxon>
        <taxon>Streptomyces</taxon>
    </lineage>
</organism>
<feature type="domain" description="Transposase IS110-like N-terminal" evidence="1">
    <location>
        <begin position="10"/>
        <end position="154"/>
    </location>
</feature>
<accession>A0ABW2WQ55</accession>
<feature type="domain" description="Transposase IS116/IS110/IS902 C-terminal" evidence="2">
    <location>
        <begin position="228"/>
        <end position="311"/>
    </location>
</feature>
<dbReference type="Pfam" id="PF01548">
    <property type="entry name" value="DEDD_Tnp_IS110"/>
    <property type="match status" value="1"/>
</dbReference>
<gene>
    <name evidence="3" type="ORF">ACFQ2K_03545</name>
</gene>
<keyword evidence="4" id="KW-1185">Reference proteome</keyword>
<evidence type="ECO:0000259" key="2">
    <source>
        <dbReference type="Pfam" id="PF02371"/>
    </source>
</evidence>
<evidence type="ECO:0000313" key="3">
    <source>
        <dbReference type="EMBL" id="MFD0622009.1"/>
    </source>
</evidence>
<dbReference type="PANTHER" id="PTHR33055:SF16">
    <property type="entry name" value="TRANSPOSASE FOR INSERTION SEQUENCE ELEMENT IS1547"/>
    <property type="match status" value="1"/>
</dbReference>
<evidence type="ECO:0000313" key="4">
    <source>
        <dbReference type="Proteomes" id="UP001596915"/>
    </source>
</evidence>
<protein>
    <submittedName>
        <fullName evidence="3">IS110 family transposase</fullName>
    </submittedName>
</protein>
<dbReference type="Pfam" id="PF02371">
    <property type="entry name" value="Transposase_20"/>
    <property type="match status" value="1"/>
</dbReference>
<comment type="caution">
    <text evidence="3">The sequence shown here is derived from an EMBL/GenBank/DDBJ whole genome shotgun (WGS) entry which is preliminary data.</text>
</comment>
<dbReference type="EMBL" id="JBHTGL010000005">
    <property type="protein sequence ID" value="MFD0622009.1"/>
    <property type="molecule type" value="Genomic_DNA"/>
</dbReference>
<evidence type="ECO:0000259" key="1">
    <source>
        <dbReference type="Pfam" id="PF01548"/>
    </source>
</evidence>
<dbReference type="InterPro" id="IPR002525">
    <property type="entry name" value="Transp_IS110-like_N"/>
</dbReference>
<dbReference type="InterPro" id="IPR047650">
    <property type="entry name" value="Transpos_IS110"/>
</dbReference>
<dbReference type="PANTHER" id="PTHR33055">
    <property type="entry name" value="TRANSPOSASE FOR INSERTION SEQUENCE ELEMENT IS1111A"/>
    <property type="match status" value="1"/>
</dbReference>
<reference evidence="4" key="1">
    <citation type="journal article" date="2019" name="Int. J. Syst. Evol. Microbiol.">
        <title>The Global Catalogue of Microorganisms (GCM) 10K type strain sequencing project: providing services to taxonomists for standard genome sequencing and annotation.</title>
        <authorList>
            <consortium name="The Broad Institute Genomics Platform"/>
            <consortium name="The Broad Institute Genome Sequencing Center for Infectious Disease"/>
            <person name="Wu L."/>
            <person name="Ma J."/>
        </authorList>
    </citation>
    <scope>NUCLEOTIDE SEQUENCE [LARGE SCALE GENOMIC DNA]</scope>
    <source>
        <strain evidence="4">JCM 12607</strain>
    </source>
</reference>
<dbReference type="InterPro" id="IPR003346">
    <property type="entry name" value="Transposase_20"/>
</dbReference>
<sequence>MADEITVVGGIDTHTDLHQAAVIDSIGRHLATEQFETTPAGYQRLLNWLQSHGEVLAVGIEGTGAYGAEIARFLTANSVTVVEVDRPDRKARRDKGKSDPIDAYGAATAVLSGRAGGTPKARNGIVEAIRALRVVRKSAVKARTQTINQIRTLIVTAPSVVRDKLRGLSTRELVDTLARSRPGSEFDDPACAVRIALRRLARRYQALAEEIKDADKEIGPLVTHAAPRLIALPGVGPETASQLLTSAGDNPDRLRSEAAFAHLCGAAPVPASSGRTNRHRLNRGGDRAANNALHTIVLVRMKYDRRTQEYVARRTAQGMTKKDVIRCLKRFVAREIFRHLPHVIHTTQPLPQTA</sequence>